<evidence type="ECO:0000313" key="4">
    <source>
        <dbReference type="Proteomes" id="UP000663843"/>
    </source>
</evidence>
<feature type="transmembrane region" description="Helical" evidence="2">
    <location>
        <begin position="180"/>
        <end position="205"/>
    </location>
</feature>
<dbReference type="Proteomes" id="UP000663843">
    <property type="component" value="Unassembled WGS sequence"/>
</dbReference>
<dbReference type="EMBL" id="CAJMWT010007045">
    <property type="protein sequence ID" value="CAE6522186.1"/>
    <property type="molecule type" value="Genomic_DNA"/>
</dbReference>
<proteinExistence type="predicted"/>
<sequence length="530" mass="56545">MGTVNPGVNPGVSSEEVMDKPAVQASPSFATGTPEQPLGETRQIAMAPSSLISSTLQTPRILTSSQTSSFSSISTSSTAVSSTVTTTSSSTSSSIPTPTPISTPSIIPTPSPTVTSTSMVVRSSSLIAAITVLATSETPSTSFSSTTSSSTIEVITSVTIVPPPPTATTPIQVLKEKHPYALYVAFGLIMLILFGIICASIAWIIRRRRRRKEQAENQQWIGSVLDDEPDHMDVHELERGRDTVEPGVAGIGAVRRELTYPPLTPPLLSSWHFQDTPMPNHGLTTHYGTTSHAHPPWRHSSLLERSGPATDGNGLTFRQDPNGGLTFDPRGIGPTDAALYPNPHAPPTSVSAAPSHYSYGRAGPFAVTNLMPGDISSRTSETSLQTGRVPPGLENIPARSLGPLDDPSPWRRYQGTENRGGATGTEENDKSWGATIRSGIYSAVGRIVGGDEVKPEETKPVAREKDRFTELVTKRRRTQWKADSDTASLRCDEHGTDGGQVTVADSGRDSLGMDPSGDGRPVHWFQRGEH</sequence>
<feature type="compositionally biased region" description="Low complexity" evidence="1">
    <location>
        <begin position="64"/>
        <end position="96"/>
    </location>
</feature>
<dbReference type="AlphaFoldDB" id="A0A8H3HN74"/>
<protein>
    <submittedName>
        <fullName evidence="3">Uncharacterized protein</fullName>
    </submittedName>
</protein>
<feature type="compositionally biased region" description="Pro residues" evidence="1">
    <location>
        <begin position="97"/>
        <end position="111"/>
    </location>
</feature>
<gene>
    <name evidence="3" type="ORF">RDB_LOCUS167076</name>
</gene>
<keyword evidence="2" id="KW-1133">Transmembrane helix</keyword>
<accession>A0A8H3HN74</accession>
<feature type="non-terminal residue" evidence="3">
    <location>
        <position position="530"/>
    </location>
</feature>
<evidence type="ECO:0000256" key="2">
    <source>
        <dbReference type="SAM" id="Phobius"/>
    </source>
</evidence>
<feature type="compositionally biased region" description="Polar residues" evidence="1">
    <location>
        <begin position="376"/>
        <end position="386"/>
    </location>
</feature>
<feature type="region of interest" description="Disordered" evidence="1">
    <location>
        <begin position="289"/>
        <end position="355"/>
    </location>
</feature>
<feature type="region of interest" description="Disordered" evidence="1">
    <location>
        <begin position="64"/>
        <end position="114"/>
    </location>
</feature>
<name>A0A8H3HN74_9AGAM</name>
<feature type="region of interest" description="Disordered" evidence="1">
    <location>
        <begin position="479"/>
        <end position="530"/>
    </location>
</feature>
<organism evidence="3 4">
    <name type="scientific">Rhizoctonia solani</name>
    <dbReference type="NCBI Taxonomy" id="456999"/>
    <lineage>
        <taxon>Eukaryota</taxon>
        <taxon>Fungi</taxon>
        <taxon>Dikarya</taxon>
        <taxon>Basidiomycota</taxon>
        <taxon>Agaricomycotina</taxon>
        <taxon>Agaricomycetes</taxon>
        <taxon>Cantharellales</taxon>
        <taxon>Ceratobasidiaceae</taxon>
        <taxon>Rhizoctonia</taxon>
    </lineage>
</organism>
<comment type="caution">
    <text evidence="3">The sequence shown here is derived from an EMBL/GenBank/DDBJ whole genome shotgun (WGS) entry which is preliminary data.</text>
</comment>
<reference evidence="3" key="1">
    <citation type="submission" date="2021-01" db="EMBL/GenBank/DDBJ databases">
        <authorList>
            <person name="Kaushik A."/>
        </authorList>
    </citation>
    <scope>NUCLEOTIDE SEQUENCE</scope>
    <source>
        <strain evidence="3">AG2-2IIIB</strain>
    </source>
</reference>
<evidence type="ECO:0000256" key="1">
    <source>
        <dbReference type="SAM" id="MobiDB-lite"/>
    </source>
</evidence>
<keyword evidence="2" id="KW-0472">Membrane</keyword>
<evidence type="ECO:0000313" key="3">
    <source>
        <dbReference type="EMBL" id="CAE6522186.1"/>
    </source>
</evidence>
<feature type="compositionally biased region" description="Basic and acidic residues" evidence="1">
    <location>
        <begin position="480"/>
        <end position="496"/>
    </location>
</feature>
<keyword evidence="2" id="KW-0812">Transmembrane</keyword>
<feature type="region of interest" description="Disordered" evidence="1">
    <location>
        <begin position="370"/>
        <end position="430"/>
    </location>
</feature>